<keyword evidence="2" id="KW-1185">Reference proteome</keyword>
<protein>
    <submittedName>
        <fullName evidence="1">Uncharacterized protein</fullName>
    </submittedName>
</protein>
<accession>A0A345M8V1</accession>
<organism evidence="1 2">
    <name type="scientific">Streptomyces phage StarPlatinum</name>
    <dbReference type="NCBI Taxonomy" id="2283265"/>
    <lineage>
        <taxon>Viruses</taxon>
        <taxon>Duplodnaviria</taxon>
        <taxon>Heunggongvirae</taxon>
        <taxon>Uroviricota</taxon>
        <taxon>Caudoviricetes</taxon>
        <taxon>Stanwilliamsviridae</taxon>
        <taxon>Boydwoodruffvirinae</taxon>
        <taxon>Karimacvirus</taxon>
        <taxon>Karimacvirus starplatinum</taxon>
        <taxon>Streptomyces virus StarPlatinum</taxon>
    </lineage>
</organism>
<gene>
    <name evidence="1" type="primary">213</name>
    <name evidence="1" type="ORF">SEA_STARPLATINUM_213</name>
</gene>
<dbReference type="KEGG" id="vg:55609904"/>
<dbReference type="GeneID" id="55609904"/>
<dbReference type="EMBL" id="MH576965">
    <property type="protein sequence ID" value="AXH66922.1"/>
    <property type="molecule type" value="Genomic_DNA"/>
</dbReference>
<dbReference type="Proteomes" id="UP000259988">
    <property type="component" value="Segment"/>
</dbReference>
<evidence type="ECO:0000313" key="2">
    <source>
        <dbReference type="Proteomes" id="UP000259988"/>
    </source>
</evidence>
<name>A0A345M8V1_9CAUD</name>
<evidence type="ECO:0000313" key="1">
    <source>
        <dbReference type="EMBL" id="AXH66922.1"/>
    </source>
</evidence>
<proteinExistence type="predicted"/>
<dbReference type="RefSeq" id="YP_009839611.1">
    <property type="nucleotide sequence ID" value="NC_048721.1"/>
</dbReference>
<sequence>MNEARRKAQAAVAKGKCVSLAGLPIGCGAIVSENDFRDDLSRREYKISGLCQSCQDRFEAMFDE</sequence>
<reference evidence="1 2" key="1">
    <citation type="submission" date="2018-07" db="EMBL/GenBank/DDBJ databases">
        <authorList>
            <person name="Cook J.L."/>
            <person name="Tucker S.D."/>
            <person name="Kassa A.K."/>
            <person name="Jones J.A."/>
            <person name="Khadka D."/>
            <person name="Klug H.M."/>
            <person name="Layton S.R."/>
            <person name="Nayek S."/>
            <person name="Bhuiyan S."/>
            <person name="Kim T."/>
            <person name="Hughes L.E."/>
            <person name="Garlena R.A."/>
            <person name="Russell D.A."/>
            <person name="Pope W.H."/>
            <person name="Jacobs-Sera D."/>
            <person name="Hatfull G.F."/>
        </authorList>
    </citation>
    <scope>NUCLEOTIDE SEQUENCE [LARGE SCALE GENOMIC DNA]</scope>
</reference>